<accession>A0ABP3SJH6</accession>
<name>A0ABP3SJH6_9ACTN</name>
<reference evidence="3" key="1">
    <citation type="journal article" date="2019" name="Int. J. Syst. Evol. Microbiol.">
        <title>The Global Catalogue of Microorganisms (GCM) 10K type strain sequencing project: providing services to taxonomists for standard genome sequencing and annotation.</title>
        <authorList>
            <consortium name="The Broad Institute Genomics Platform"/>
            <consortium name="The Broad Institute Genome Sequencing Center for Infectious Disease"/>
            <person name="Wu L."/>
            <person name="Ma J."/>
        </authorList>
    </citation>
    <scope>NUCLEOTIDE SEQUENCE [LARGE SCALE GENOMIC DNA]</scope>
    <source>
        <strain evidence="3">JCM 10367</strain>
    </source>
</reference>
<protein>
    <submittedName>
        <fullName evidence="2">Uncharacterized protein</fullName>
    </submittedName>
</protein>
<dbReference type="Proteomes" id="UP001500724">
    <property type="component" value="Unassembled WGS sequence"/>
</dbReference>
<evidence type="ECO:0000313" key="2">
    <source>
        <dbReference type="EMBL" id="GAA0644081.1"/>
    </source>
</evidence>
<proteinExistence type="predicted"/>
<evidence type="ECO:0000313" key="3">
    <source>
        <dbReference type="Proteomes" id="UP001500724"/>
    </source>
</evidence>
<sequence>MGKIPGMNGERKHRVTLPAGQVCPSCKHPVETVVERHKTMGVYVPLWVAGPCRNPHCSRYEPEEAPSAEEEASPRVMETKTKEASSSGQAPT</sequence>
<comment type="caution">
    <text evidence="2">The sequence shown here is derived from an EMBL/GenBank/DDBJ whole genome shotgun (WGS) entry which is preliminary data.</text>
</comment>
<organism evidence="2 3">
    <name type="scientific">Streptomyces thermocarboxydovorans</name>
    <dbReference type="NCBI Taxonomy" id="59298"/>
    <lineage>
        <taxon>Bacteria</taxon>
        <taxon>Bacillati</taxon>
        <taxon>Actinomycetota</taxon>
        <taxon>Actinomycetes</taxon>
        <taxon>Kitasatosporales</taxon>
        <taxon>Streptomycetaceae</taxon>
        <taxon>Streptomyces</taxon>
    </lineage>
</organism>
<dbReference type="EMBL" id="BAAAGU010000018">
    <property type="protein sequence ID" value="GAA0644081.1"/>
    <property type="molecule type" value="Genomic_DNA"/>
</dbReference>
<feature type="region of interest" description="Disordered" evidence="1">
    <location>
        <begin position="55"/>
        <end position="92"/>
    </location>
</feature>
<keyword evidence="3" id="KW-1185">Reference proteome</keyword>
<evidence type="ECO:0000256" key="1">
    <source>
        <dbReference type="SAM" id="MobiDB-lite"/>
    </source>
</evidence>
<gene>
    <name evidence="2" type="ORF">GCM10009535_21850</name>
</gene>